<evidence type="ECO:0000256" key="1">
    <source>
        <dbReference type="ARBA" id="ARBA00004651"/>
    </source>
</evidence>
<evidence type="ECO:0000313" key="13">
    <source>
        <dbReference type="Proteomes" id="UP000231914"/>
    </source>
</evidence>
<evidence type="ECO:0000256" key="7">
    <source>
        <dbReference type="SAM" id="Phobius"/>
    </source>
</evidence>
<dbReference type="PANTHER" id="PTHR24221">
    <property type="entry name" value="ATP-BINDING CASSETTE SUB-FAMILY B"/>
    <property type="match status" value="1"/>
</dbReference>
<dbReference type="GO" id="GO:0140359">
    <property type="term" value="F:ABC-type transporter activity"/>
    <property type="evidence" value="ECO:0007669"/>
    <property type="project" value="InterPro"/>
</dbReference>
<keyword evidence="6 7" id="KW-0472">Membrane</keyword>
<dbReference type="InterPro" id="IPR036640">
    <property type="entry name" value="ABC1_TM_sf"/>
</dbReference>
<evidence type="ECO:0000259" key="8">
    <source>
        <dbReference type="PROSITE" id="PS50893"/>
    </source>
</evidence>
<dbReference type="EMBL" id="LJGP01000017">
    <property type="protein sequence ID" value="KWU03860.1"/>
    <property type="molecule type" value="Genomic_DNA"/>
</dbReference>
<reference evidence="11 13" key="2">
    <citation type="submission" date="2016-10" db="EMBL/GenBank/DDBJ databases">
        <title>WGS of isloates from the oral cavity of healthy individuals.</title>
        <authorList>
            <person name="Sharma S."/>
            <person name="Pal V.K."/>
            <person name="Patil P.B."/>
            <person name="Korpole S."/>
            <person name="Grover V."/>
        </authorList>
    </citation>
    <scope>NUCLEOTIDE SEQUENCE [LARGE SCALE GENOMIC DNA]</scope>
    <source>
        <strain evidence="11 13">DISK12</strain>
    </source>
</reference>
<dbReference type="Proteomes" id="UP000231914">
    <property type="component" value="Unassembled WGS sequence"/>
</dbReference>
<dbReference type="Gene3D" id="3.40.50.300">
    <property type="entry name" value="P-loop containing nucleotide triphosphate hydrolases"/>
    <property type="match status" value="1"/>
</dbReference>
<dbReference type="GO" id="GO:0016887">
    <property type="term" value="F:ATP hydrolysis activity"/>
    <property type="evidence" value="ECO:0007669"/>
    <property type="project" value="InterPro"/>
</dbReference>
<dbReference type="OMA" id="VGNFRFY"/>
<dbReference type="PATRIC" id="fig|47770.28.peg.450"/>
<feature type="transmembrane region" description="Helical" evidence="7">
    <location>
        <begin position="121"/>
        <end position="143"/>
    </location>
</feature>
<comment type="subcellular location">
    <subcellularLocation>
        <location evidence="1">Cell membrane</location>
        <topology evidence="1">Multi-pass membrane protein</topology>
    </subcellularLocation>
</comment>
<gene>
    <name evidence="10" type="ORF">AEL95_05280</name>
    <name evidence="11" type="ORF">BHU41_03745</name>
</gene>
<evidence type="ECO:0000256" key="2">
    <source>
        <dbReference type="ARBA" id="ARBA00022692"/>
    </source>
</evidence>
<dbReference type="GO" id="GO:0005886">
    <property type="term" value="C:plasma membrane"/>
    <property type="evidence" value="ECO:0007669"/>
    <property type="project" value="UniProtKB-SubCell"/>
</dbReference>
<dbReference type="PANTHER" id="PTHR24221:SF654">
    <property type="entry name" value="ATP-BINDING CASSETTE SUB-FAMILY B MEMBER 6"/>
    <property type="match status" value="1"/>
</dbReference>
<keyword evidence="2 7" id="KW-0812">Transmembrane</keyword>
<keyword evidence="5 7" id="KW-1133">Transmembrane helix</keyword>
<dbReference type="InterPro" id="IPR011527">
    <property type="entry name" value="ABC1_TM_dom"/>
</dbReference>
<feature type="transmembrane region" description="Helical" evidence="7">
    <location>
        <begin position="12"/>
        <end position="30"/>
    </location>
</feature>
<protein>
    <submittedName>
        <fullName evidence="10">ABC transporter</fullName>
    </submittedName>
</protein>
<dbReference type="InterPro" id="IPR003439">
    <property type="entry name" value="ABC_transporter-like_ATP-bd"/>
</dbReference>
<feature type="transmembrane region" description="Helical" evidence="7">
    <location>
        <begin position="235"/>
        <end position="256"/>
    </location>
</feature>
<keyword evidence="3" id="KW-0547">Nucleotide-binding</keyword>
<dbReference type="Pfam" id="PF00005">
    <property type="entry name" value="ABC_tran"/>
    <property type="match status" value="1"/>
</dbReference>
<evidence type="ECO:0000256" key="4">
    <source>
        <dbReference type="ARBA" id="ARBA00022840"/>
    </source>
</evidence>
<dbReference type="InterPro" id="IPR003593">
    <property type="entry name" value="AAA+_ATPase"/>
</dbReference>
<dbReference type="GO" id="GO:0034040">
    <property type="term" value="F:ATPase-coupled lipid transmembrane transporter activity"/>
    <property type="evidence" value="ECO:0007669"/>
    <property type="project" value="TreeGrafter"/>
</dbReference>
<sequence>MNLKAFIKTNPVRFWLTAIGWIIIPALSITNTYVVQEETNILLSRNWTKFILINVLAFLIMLVDYGVSALVDYQQQAQVQDLNDQVRDKIVKRYYYDGKKHTVAQMQNRLTNDLQMLNNNYFINVFLLIYGVSTIVFVLIYLILLSWQLLLAICLMVAISLLLPKLTEKPLQKATELISDSNQKYLDTLNDWLSGLDQLQQFLAGAKLFSVIEKTSKKLEDANVKQTAYIKLLNAVNGIVSAAFGLALFVLAGWLVKNHQIPIGALLVVGNFRYYLNGGIDTLTNGLGAMKGSKKLLAEVDKSASDIPMQAEKDVVMPNVIKTKDLVLKFPNGEKLTYPDLEIKQGEKILLTGDSGAGKSTLFKLILGELKPSAGKVVYEDKAGKKINPDLSKIGYLPQDPVVFPASIEENITMFNEKLNGKVKQVINEVNFADDIAKFTEGLDEKINLDKLNISGGQRQKIVLARAKVHNSDIILIDEGTSAIDQKATMLILKNLLKSKTTIVFIAHNFNEGMHQLFDREIHLVKE</sequence>
<feature type="transmembrane region" description="Helical" evidence="7">
    <location>
        <begin position="149"/>
        <end position="167"/>
    </location>
</feature>
<organism evidence="10 12">
    <name type="scientific">Lactobacillus crispatus</name>
    <dbReference type="NCBI Taxonomy" id="47770"/>
    <lineage>
        <taxon>Bacteria</taxon>
        <taxon>Bacillati</taxon>
        <taxon>Bacillota</taxon>
        <taxon>Bacilli</taxon>
        <taxon>Lactobacillales</taxon>
        <taxon>Lactobacillaceae</taxon>
        <taxon>Lactobacillus</taxon>
    </lineage>
</organism>
<accession>A0A125P6A9</accession>
<dbReference type="Pfam" id="PF00664">
    <property type="entry name" value="ABC_membrane"/>
    <property type="match status" value="1"/>
</dbReference>
<dbReference type="GO" id="GO:0005524">
    <property type="term" value="F:ATP binding"/>
    <property type="evidence" value="ECO:0007669"/>
    <property type="project" value="UniProtKB-KW"/>
</dbReference>
<evidence type="ECO:0000313" key="10">
    <source>
        <dbReference type="EMBL" id="KWU03860.1"/>
    </source>
</evidence>
<proteinExistence type="predicted"/>
<feature type="domain" description="ABC transporter" evidence="8">
    <location>
        <begin position="321"/>
        <end position="526"/>
    </location>
</feature>
<dbReference type="Proteomes" id="UP000067598">
    <property type="component" value="Unassembled WGS sequence"/>
</dbReference>
<name>A0A125P6A9_9LACO</name>
<dbReference type="EMBL" id="MKXG01000431">
    <property type="protein sequence ID" value="PJZ08665.1"/>
    <property type="molecule type" value="Genomic_DNA"/>
</dbReference>
<dbReference type="Gene3D" id="1.20.1560.10">
    <property type="entry name" value="ABC transporter type 1, transmembrane domain"/>
    <property type="match status" value="1"/>
</dbReference>
<evidence type="ECO:0000256" key="5">
    <source>
        <dbReference type="ARBA" id="ARBA00022989"/>
    </source>
</evidence>
<dbReference type="InterPro" id="IPR027417">
    <property type="entry name" value="P-loop_NTPase"/>
</dbReference>
<dbReference type="SUPFAM" id="SSF52540">
    <property type="entry name" value="P-loop containing nucleoside triphosphate hydrolases"/>
    <property type="match status" value="1"/>
</dbReference>
<dbReference type="SUPFAM" id="SSF90123">
    <property type="entry name" value="ABC transporter transmembrane region"/>
    <property type="match status" value="1"/>
</dbReference>
<evidence type="ECO:0000256" key="6">
    <source>
        <dbReference type="ARBA" id="ARBA00023136"/>
    </source>
</evidence>
<dbReference type="PROSITE" id="PS00675">
    <property type="entry name" value="SIGMA54_INTERACT_1"/>
    <property type="match status" value="1"/>
</dbReference>
<dbReference type="CDD" id="cd03228">
    <property type="entry name" value="ABCC_MRP_Like"/>
    <property type="match status" value="1"/>
</dbReference>
<reference evidence="10 12" key="1">
    <citation type="journal article" date="2016" name="Microbiology (Mosc.)">
        <title>Comparison of Lactobacillus crispatus isolates from Lactobacillus-dominated vaginal microbiomes with isolates from microbiomes containing bacterial vaginosis-associated bacteria.</title>
        <authorList>
            <person name="Abdelmaksoud A.A."/>
            <person name="Koparde V.N."/>
            <person name="Sheth N.U."/>
            <person name="Serrano M.G."/>
            <person name="Glascock A.L."/>
            <person name="Fettweis J.M."/>
            <person name="Strauss Iii J.F."/>
            <person name="Buck G.A."/>
            <person name="Jefferson K.K."/>
        </authorList>
    </citation>
    <scope>NUCLEOTIDE SEQUENCE [LARGE SCALE GENOMIC DNA]</scope>
    <source>
        <strain evidence="10 12">VMC3</strain>
    </source>
</reference>
<evidence type="ECO:0000256" key="3">
    <source>
        <dbReference type="ARBA" id="ARBA00022741"/>
    </source>
</evidence>
<feature type="domain" description="ABC transmembrane type-1" evidence="9">
    <location>
        <begin position="55"/>
        <end position="292"/>
    </location>
</feature>
<dbReference type="InterPro" id="IPR025662">
    <property type="entry name" value="Sigma_54_int_dom_ATP-bd_1"/>
</dbReference>
<comment type="caution">
    <text evidence="10">The sequence shown here is derived from an EMBL/GenBank/DDBJ whole genome shotgun (WGS) entry which is preliminary data.</text>
</comment>
<feature type="transmembrane region" description="Helical" evidence="7">
    <location>
        <begin position="50"/>
        <end position="71"/>
    </location>
</feature>
<dbReference type="InterPro" id="IPR039421">
    <property type="entry name" value="Type_1_exporter"/>
</dbReference>
<dbReference type="PROSITE" id="PS50893">
    <property type="entry name" value="ABC_TRANSPORTER_2"/>
    <property type="match status" value="1"/>
</dbReference>
<evidence type="ECO:0000313" key="11">
    <source>
        <dbReference type="EMBL" id="PJZ08665.1"/>
    </source>
</evidence>
<dbReference type="SMART" id="SM00382">
    <property type="entry name" value="AAA"/>
    <property type="match status" value="1"/>
</dbReference>
<evidence type="ECO:0000259" key="9">
    <source>
        <dbReference type="PROSITE" id="PS50929"/>
    </source>
</evidence>
<dbReference type="AlphaFoldDB" id="A0A125P6A9"/>
<dbReference type="PROSITE" id="PS50929">
    <property type="entry name" value="ABC_TM1F"/>
    <property type="match status" value="1"/>
</dbReference>
<dbReference type="RefSeq" id="WP_013086462.1">
    <property type="nucleotide sequence ID" value="NZ_AP025162.1"/>
</dbReference>
<evidence type="ECO:0000313" key="12">
    <source>
        <dbReference type="Proteomes" id="UP000067598"/>
    </source>
</evidence>
<keyword evidence="4" id="KW-0067">ATP-binding</keyword>